<dbReference type="PANTHER" id="PTHR35566:SF1">
    <property type="entry name" value="TYPE VI SECRETION SYSTEM BASEPLATE COMPONENT TSSK1"/>
    <property type="match status" value="1"/>
</dbReference>
<reference evidence="1 2" key="1">
    <citation type="submission" date="2019-09" db="EMBL/GenBank/DDBJ databases">
        <title>Polymorphobacter sp. isolated from a lake in China.</title>
        <authorList>
            <person name="Liu Z."/>
        </authorList>
    </citation>
    <scope>NUCLEOTIDE SEQUENCE [LARGE SCALE GENOMIC DNA]</scope>
    <source>
        <strain evidence="1 2">D40P</strain>
    </source>
</reference>
<dbReference type="Proteomes" id="UP000481327">
    <property type="component" value="Unassembled WGS sequence"/>
</dbReference>
<comment type="caution">
    <text evidence="1">The sequence shown here is derived from an EMBL/GenBank/DDBJ whole genome shotgun (WGS) entry which is preliminary data.</text>
</comment>
<keyword evidence="2" id="KW-1185">Reference proteome</keyword>
<evidence type="ECO:0000313" key="1">
    <source>
        <dbReference type="EMBL" id="MQT15785.1"/>
    </source>
</evidence>
<organism evidence="1 2">
    <name type="scientific">Sandarakinorhabdus fusca</name>
    <dbReference type="NCBI Taxonomy" id="1439888"/>
    <lineage>
        <taxon>Bacteria</taxon>
        <taxon>Pseudomonadati</taxon>
        <taxon>Pseudomonadota</taxon>
        <taxon>Alphaproteobacteria</taxon>
        <taxon>Sphingomonadales</taxon>
        <taxon>Sphingosinicellaceae</taxon>
        <taxon>Sandarakinorhabdus</taxon>
    </lineage>
</organism>
<dbReference type="AlphaFoldDB" id="A0A7C9KUV0"/>
<protein>
    <submittedName>
        <fullName evidence="1">Type VI secretion system baseplate subunit TssK</fullName>
    </submittedName>
</protein>
<dbReference type="EMBL" id="WIOL01000001">
    <property type="protein sequence ID" value="MQT15785.1"/>
    <property type="molecule type" value="Genomic_DNA"/>
</dbReference>
<name>A0A7C9KUV0_9SPHN</name>
<sequence>METGNARGGPSLTHPVWSEGLFLRPQHFQAADSHARANLHARLDGAAAYPWGIVHLEISDDLASGAQFGIKRLLAVLPDGEIIDIPGRQPPPPPFDITSDVRDEVIYLTLPARQPGAVEYTTVDAADAATARYLIRVRDVIDSTDPDRAAEPIETGEPNLRFGIEEADRAGRICLGLARIRELQARRVVFDDNYIPPSLDLRSCQALSGFIIDILGRLEQRQDEVSLRAAEPSAGSNSDAMFLLLIALNRWQPVLRHLARLDRVHPERLYATFLSFAGELATFTSSERRPQSFPDYDHDNLELCFRPLIEALRVALGVRIGAGAQPLKLTKLAPGAYNSVITDRSLYDAGRFFLAVSSARPAEIIRAQLPALVKIGSITRMEQLVNSAVPGVPLVPIGAPPAQIRALPGYVYFELDRTSADWRDFATAPALGLHIAGDWPELQMELWCVKRPAR</sequence>
<dbReference type="PANTHER" id="PTHR35566">
    <property type="entry name" value="BLR3599 PROTEIN"/>
    <property type="match status" value="1"/>
</dbReference>
<dbReference type="Pfam" id="PF05936">
    <property type="entry name" value="T6SS_VasE"/>
    <property type="match status" value="1"/>
</dbReference>
<evidence type="ECO:0000313" key="2">
    <source>
        <dbReference type="Proteomes" id="UP000481327"/>
    </source>
</evidence>
<dbReference type="InterPro" id="IPR010263">
    <property type="entry name" value="T6SS_TssK"/>
</dbReference>
<dbReference type="NCBIfam" id="TIGR03353">
    <property type="entry name" value="VI_chp_4"/>
    <property type="match status" value="1"/>
</dbReference>
<accession>A0A7C9KUV0</accession>
<gene>
    <name evidence="1" type="primary">tssK</name>
    <name evidence="1" type="ORF">F3168_00710</name>
</gene>
<dbReference type="OrthoDB" id="9775333at2"/>
<proteinExistence type="predicted"/>